<comment type="caution">
    <text evidence="3">The sequence shown here is derived from an EMBL/GenBank/DDBJ whole genome shotgun (WGS) entry which is preliminary data.</text>
</comment>
<feature type="compositionally biased region" description="Gly residues" evidence="1">
    <location>
        <begin position="44"/>
        <end position="61"/>
    </location>
</feature>
<gene>
    <name evidence="3" type="ORF">HAV22_09625</name>
</gene>
<dbReference type="InterPro" id="IPR005149">
    <property type="entry name" value="Tscrpt_reg_PadR_N"/>
</dbReference>
<dbReference type="Gene3D" id="1.10.10.10">
    <property type="entry name" value="Winged helix-like DNA-binding domain superfamily/Winged helix DNA-binding domain"/>
    <property type="match status" value="1"/>
</dbReference>
<feature type="compositionally biased region" description="Basic and acidic residues" evidence="1">
    <location>
        <begin position="21"/>
        <end position="34"/>
    </location>
</feature>
<evidence type="ECO:0000313" key="4">
    <source>
        <dbReference type="Proteomes" id="UP000716322"/>
    </source>
</evidence>
<dbReference type="Pfam" id="PF03551">
    <property type="entry name" value="PadR"/>
    <property type="match status" value="1"/>
</dbReference>
<dbReference type="InterPro" id="IPR036388">
    <property type="entry name" value="WH-like_DNA-bd_sf"/>
</dbReference>
<sequence length="236" mass="25701">MPHHHHPHPPHHHHHRHHHDHEHAHDHEHEHEDAGFAPHHRHGPGGPGGHHGRGGRPGGFGFSDDGRLPRGRKLSSDDLQLLLLALIGEQPSHGYELIRALETRSGGFYVPSPGMMYPALAAMEDLGWVTIQLEGTRKRYALSDDGRAHLDANREHVDMLLARLEEAARKMELMRSALAEGEEGGHGPGSPELAEARHALKRALAARAGASADEQARVAAILARAAAEIEQGGPGR</sequence>
<dbReference type="PANTHER" id="PTHR43252">
    <property type="entry name" value="TRANSCRIPTIONAL REGULATOR YQJI"/>
    <property type="match status" value="1"/>
</dbReference>
<evidence type="ECO:0000313" key="3">
    <source>
        <dbReference type="EMBL" id="NIA53905.1"/>
    </source>
</evidence>
<name>A0ABX0PCT3_9BURK</name>
<reference evidence="3 4" key="1">
    <citation type="submission" date="2020-03" db="EMBL/GenBank/DDBJ databases">
        <title>Genome sequence of strain Massilia sp. TW-1.</title>
        <authorList>
            <person name="Chaudhary D.K."/>
        </authorList>
    </citation>
    <scope>NUCLEOTIDE SEQUENCE [LARGE SCALE GENOMIC DNA]</scope>
    <source>
        <strain evidence="3 4">TW-1</strain>
    </source>
</reference>
<feature type="compositionally biased region" description="Basic residues" evidence="1">
    <location>
        <begin position="1"/>
        <end position="20"/>
    </location>
</feature>
<dbReference type="PANTHER" id="PTHR43252:SF7">
    <property type="entry name" value="TRANSCRIPTIONAL REGULATOR YQJI"/>
    <property type="match status" value="1"/>
</dbReference>
<evidence type="ECO:0000259" key="2">
    <source>
        <dbReference type="Pfam" id="PF03551"/>
    </source>
</evidence>
<evidence type="ECO:0000256" key="1">
    <source>
        <dbReference type="SAM" id="MobiDB-lite"/>
    </source>
</evidence>
<dbReference type="SUPFAM" id="SSF46785">
    <property type="entry name" value="Winged helix' DNA-binding domain"/>
    <property type="match status" value="1"/>
</dbReference>
<dbReference type="EMBL" id="JAAQOM010000005">
    <property type="protein sequence ID" value="NIA53905.1"/>
    <property type="molecule type" value="Genomic_DNA"/>
</dbReference>
<accession>A0ABX0PCT3</accession>
<dbReference type="RefSeq" id="WP_166858886.1">
    <property type="nucleotide sequence ID" value="NZ_JAAQOM010000005.1"/>
</dbReference>
<dbReference type="Proteomes" id="UP000716322">
    <property type="component" value="Unassembled WGS sequence"/>
</dbReference>
<protein>
    <submittedName>
        <fullName evidence="3">PadR family transcriptional regulator</fullName>
    </submittedName>
</protein>
<feature type="domain" description="Transcription regulator PadR N-terminal" evidence="2">
    <location>
        <begin position="83"/>
        <end position="151"/>
    </location>
</feature>
<keyword evidence="4" id="KW-1185">Reference proteome</keyword>
<proteinExistence type="predicted"/>
<dbReference type="InterPro" id="IPR036390">
    <property type="entry name" value="WH_DNA-bd_sf"/>
</dbReference>
<feature type="region of interest" description="Disordered" evidence="1">
    <location>
        <begin position="1"/>
        <end position="71"/>
    </location>
</feature>
<organism evidence="3 4">
    <name type="scientific">Telluria antibiotica</name>
    <dbReference type="NCBI Taxonomy" id="2717319"/>
    <lineage>
        <taxon>Bacteria</taxon>
        <taxon>Pseudomonadati</taxon>
        <taxon>Pseudomonadota</taxon>
        <taxon>Betaproteobacteria</taxon>
        <taxon>Burkholderiales</taxon>
        <taxon>Oxalobacteraceae</taxon>
        <taxon>Telluria group</taxon>
        <taxon>Telluria</taxon>
    </lineage>
</organism>